<evidence type="ECO:0000313" key="3">
    <source>
        <dbReference type="Proteomes" id="UP000274271"/>
    </source>
</evidence>
<feature type="chain" id="PRO_5017961536" description="Capsule assembly Wzi family protein" evidence="1">
    <location>
        <begin position="21"/>
        <end position="509"/>
    </location>
</feature>
<proteinExistence type="predicted"/>
<organism evidence="2 3">
    <name type="scientific">Larkinella knui</name>
    <dbReference type="NCBI Taxonomy" id="2025310"/>
    <lineage>
        <taxon>Bacteria</taxon>
        <taxon>Pseudomonadati</taxon>
        <taxon>Bacteroidota</taxon>
        <taxon>Cytophagia</taxon>
        <taxon>Cytophagales</taxon>
        <taxon>Spirosomataceae</taxon>
        <taxon>Larkinella</taxon>
    </lineage>
</organism>
<evidence type="ECO:0008006" key="4">
    <source>
        <dbReference type="Google" id="ProtNLM"/>
    </source>
</evidence>
<dbReference type="AlphaFoldDB" id="A0A3P1CEF0"/>
<comment type="caution">
    <text evidence="2">The sequence shown here is derived from an EMBL/GenBank/DDBJ whole genome shotgun (WGS) entry which is preliminary data.</text>
</comment>
<name>A0A3P1CEF0_9BACT</name>
<keyword evidence="3" id="KW-1185">Reference proteome</keyword>
<keyword evidence="1" id="KW-0732">Signal</keyword>
<dbReference type="InterPro" id="IPR038636">
    <property type="entry name" value="Wzi_sf"/>
</dbReference>
<gene>
    <name evidence="2" type="ORF">EHT87_24410</name>
</gene>
<accession>A0A3P1CEF0</accession>
<dbReference type="EMBL" id="RQJP01000005">
    <property type="protein sequence ID" value="RRB11615.1"/>
    <property type="molecule type" value="Genomic_DNA"/>
</dbReference>
<reference evidence="2 3" key="1">
    <citation type="submission" date="2018-11" db="EMBL/GenBank/DDBJ databases">
        <authorList>
            <person name="Zhou Z."/>
            <person name="Wang G."/>
        </authorList>
    </citation>
    <scope>NUCLEOTIDE SEQUENCE [LARGE SCALE GENOMIC DNA]</scope>
    <source>
        <strain evidence="2 3">KCTC42998</strain>
    </source>
</reference>
<evidence type="ECO:0000256" key="1">
    <source>
        <dbReference type="SAM" id="SignalP"/>
    </source>
</evidence>
<feature type="signal peptide" evidence="1">
    <location>
        <begin position="1"/>
        <end position="20"/>
    </location>
</feature>
<sequence>MKQLYCLAILCHLFSISAFAQHSSPHQAFGFAEIGAFGSTAERTPFWMRSNQYGIIPLSAPAGTLRLGIQGSLLLTDTTSVRSFTHPGREWTLSYTAEGVGNAGKTNQILLPEAYVKLTHRRIELVIGRRRESIGLVDSSLSSGSHSWSGNSLPLPRIQLGTRGFAPLGRRGTVAISSLFSHGWFANTPFVQGSYLHQFQFMLRIGKPSWPVRFYGGGLKNAQWGGRSDFLSPALAVNGQLPSRLSDFPNVAFAIRTNGANNPRITAYDYVNLYGNHVGHYDFGTELLFKRINLMFYHQHPFEDLTGIVFQNFPDGLYGIRLRTSKRSKAVFHLNTLVLEVLSSVYQSGPPSKKSLSFGIAGDNYFNNSQYKEGWIYRDRVIGTPFMTRLADAKPAYQIGYVVNNNRVQATHVGLSATIAQQVELVGKFSYSRNRGTYQTPLPGSPTQFSSIVQLGLPVPWLGGCWLTAAVAVDSGQLYENATGGFISLRKTIWQTSHARIPKKPVGFL</sequence>
<dbReference type="Proteomes" id="UP000274271">
    <property type="component" value="Unassembled WGS sequence"/>
</dbReference>
<dbReference type="Gene3D" id="2.40.160.130">
    <property type="entry name" value="Capsule assembly protein Wzi"/>
    <property type="match status" value="1"/>
</dbReference>
<dbReference type="RefSeq" id="WP_124909283.1">
    <property type="nucleotide sequence ID" value="NZ_RQJP01000005.1"/>
</dbReference>
<evidence type="ECO:0000313" key="2">
    <source>
        <dbReference type="EMBL" id="RRB11615.1"/>
    </source>
</evidence>
<protein>
    <recommendedName>
        <fullName evidence="4">Capsule assembly Wzi family protein</fullName>
    </recommendedName>
</protein>
<dbReference type="OrthoDB" id="596512at2"/>